<organism evidence="9 10">
    <name type="scientific">Paenibacillus spiritus</name>
    <dbReference type="NCBI Taxonomy" id="2496557"/>
    <lineage>
        <taxon>Bacteria</taxon>
        <taxon>Bacillati</taxon>
        <taxon>Bacillota</taxon>
        <taxon>Bacilli</taxon>
        <taxon>Bacillales</taxon>
        <taxon>Paenibacillaceae</taxon>
        <taxon>Paenibacillus</taxon>
    </lineage>
</organism>
<dbReference type="AlphaFoldDB" id="A0A5J5GAT7"/>
<dbReference type="GO" id="GO:0005886">
    <property type="term" value="C:plasma membrane"/>
    <property type="evidence" value="ECO:0007669"/>
    <property type="project" value="UniProtKB-SubCell"/>
</dbReference>
<keyword evidence="2 7" id="KW-0813">Transport</keyword>
<dbReference type="GO" id="GO:0055085">
    <property type="term" value="P:transmembrane transport"/>
    <property type="evidence" value="ECO:0007669"/>
    <property type="project" value="InterPro"/>
</dbReference>
<evidence type="ECO:0000313" key="10">
    <source>
        <dbReference type="Proteomes" id="UP000367750"/>
    </source>
</evidence>
<evidence type="ECO:0000256" key="2">
    <source>
        <dbReference type="ARBA" id="ARBA00022448"/>
    </source>
</evidence>
<keyword evidence="6 7" id="KW-0472">Membrane</keyword>
<dbReference type="OrthoDB" id="9797472at2"/>
<dbReference type="InterPro" id="IPR000515">
    <property type="entry name" value="MetI-like"/>
</dbReference>
<dbReference type="Gene3D" id="1.10.3720.10">
    <property type="entry name" value="MetI-like"/>
    <property type="match status" value="1"/>
</dbReference>
<dbReference type="InterPro" id="IPR035906">
    <property type="entry name" value="MetI-like_sf"/>
</dbReference>
<feature type="transmembrane region" description="Helical" evidence="7">
    <location>
        <begin position="90"/>
        <end position="116"/>
    </location>
</feature>
<dbReference type="PROSITE" id="PS50928">
    <property type="entry name" value="ABC_TM1"/>
    <property type="match status" value="1"/>
</dbReference>
<evidence type="ECO:0000256" key="3">
    <source>
        <dbReference type="ARBA" id="ARBA00022475"/>
    </source>
</evidence>
<evidence type="ECO:0000259" key="8">
    <source>
        <dbReference type="PROSITE" id="PS50928"/>
    </source>
</evidence>
<evidence type="ECO:0000313" key="9">
    <source>
        <dbReference type="EMBL" id="KAA9005148.1"/>
    </source>
</evidence>
<evidence type="ECO:0000256" key="1">
    <source>
        <dbReference type="ARBA" id="ARBA00004651"/>
    </source>
</evidence>
<dbReference type="RefSeq" id="WP_150457868.1">
    <property type="nucleotide sequence ID" value="NZ_VYKK01000009.1"/>
</dbReference>
<dbReference type="PANTHER" id="PTHR43386">
    <property type="entry name" value="OLIGOPEPTIDE TRANSPORT SYSTEM PERMEASE PROTEIN APPC"/>
    <property type="match status" value="1"/>
</dbReference>
<feature type="transmembrane region" description="Helical" evidence="7">
    <location>
        <begin position="151"/>
        <end position="169"/>
    </location>
</feature>
<evidence type="ECO:0000256" key="7">
    <source>
        <dbReference type="RuleBase" id="RU363032"/>
    </source>
</evidence>
<accession>A0A5J5GAT7</accession>
<keyword evidence="10" id="KW-1185">Reference proteome</keyword>
<sequence>MNRFDVRSQSSRLRAADGNAKHFRIAAVCAGVAAVLALLCLLAPLIVHYDPNRISLRELNRPPGGGHWLGTDKGGRDVGVRLLYGGRTTLLIGAAATLLIGAIGTAVGLTAAYLGGWADAVLMRLTDLVLAFPFLIVVTVVKSLWPGGGVPALISVAGLLGWGGFARLIRARTLSEKHSDYVLAARALGAGPLRIMLRHLLPALLPVWTVQGVWTFASMLAAESSLGFLGFGVPAGEPSWGNMLAEAASLQTLRHEWWVWAPAGGCVVVMILAAHAVGEAWKIVYK</sequence>
<keyword evidence="4 7" id="KW-0812">Transmembrane</keyword>
<comment type="subcellular location">
    <subcellularLocation>
        <location evidence="1 7">Cell membrane</location>
        <topology evidence="1 7">Multi-pass membrane protein</topology>
    </subcellularLocation>
</comment>
<feature type="transmembrane region" description="Helical" evidence="7">
    <location>
        <begin position="128"/>
        <end position="145"/>
    </location>
</feature>
<comment type="similarity">
    <text evidence="7">Belongs to the binding-protein-dependent transport system permease family.</text>
</comment>
<proteinExistence type="inferred from homology"/>
<feature type="domain" description="ABC transmembrane type-1" evidence="8">
    <location>
        <begin position="86"/>
        <end position="278"/>
    </location>
</feature>
<feature type="transmembrane region" description="Helical" evidence="7">
    <location>
        <begin position="21"/>
        <end position="47"/>
    </location>
</feature>
<dbReference type="CDD" id="cd06261">
    <property type="entry name" value="TM_PBP2"/>
    <property type="match status" value="1"/>
</dbReference>
<dbReference type="PANTHER" id="PTHR43386:SF1">
    <property type="entry name" value="D,D-DIPEPTIDE TRANSPORT SYSTEM PERMEASE PROTEIN DDPC-RELATED"/>
    <property type="match status" value="1"/>
</dbReference>
<feature type="transmembrane region" description="Helical" evidence="7">
    <location>
        <begin position="257"/>
        <end position="277"/>
    </location>
</feature>
<evidence type="ECO:0000256" key="4">
    <source>
        <dbReference type="ARBA" id="ARBA00022692"/>
    </source>
</evidence>
<evidence type="ECO:0000256" key="5">
    <source>
        <dbReference type="ARBA" id="ARBA00022989"/>
    </source>
</evidence>
<dbReference type="EMBL" id="VYKK01000009">
    <property type="protein sequence ID" value="KAA9005148.1"/>
    <property type="molecule type" value="Genomic_DNA"/>
</dbReference>
<keyword evidence="3" id="KW-1003">Cell membrane</keyword>
<keyword evidence="5 7" id="KW-1133">Transmembrane helix</keyword>
<dbReference type="Proteomes" id="UP000367750">
    <property type="component" value="Unassembled WGS sequence"/>
</dbReference>
<dbReference type="Pfam" id="PF00528">
    <property type="entry name" value="BPD_transp_1"/>
    <property type="match status" value="1"/>
</dbReference>
<gene>
    <name evidence="9" type="ORF">F4V43_08755</name>
</gene>
<evidence type="ECO:0000256" key="6">
    <source>
        <dbReference type="ARBA" id="ARBA00023136"/>
    </source>
</evidence>
<comment type="caution">
    <text evidence="9">The sequence shown here is derived from an EMBL/GenBank/DDBJ whole genome shotgun (WGS) entry which is preliminary data.</text>
</comment>
<dbReference type="InterPro" id="IPR050366">
    <property type="entry name" value="BP-dependent_transpt_permease"/>
</dbReference>
<reference evidence="9 10" key="1">
    <citation type="submission" date="2019-09" db="EMBL/GenBank/DDBJ databases">
        <title>Bacillus ochoae sp. nov., Paenibacillus whitsoniae sp. nov., Paenibacillus spiritus sp. nov. Isolated from the Mars Exploration Rover during spacecraft assembly.</title>
        <authorList>
            <person name="Seuylemezian A."/>
            <person name="Vaishampayan P."/>
        </authorList>
    </citation>
    <scope>NUCLEOTIDE SEQUENCE [LARGE SCALE GENOMIC DNA]</scope>
    <source>
        <strain evidence="9 10">MER_111</strain>
    </source>
</reference>
<name>A0A5J5GAT7_9BACL</name>
<protein>
    <submittedName>
        <fullName evidence="9">ABC transporter permease</fullName>
    </submittedName>
</protein>
<dbReference type="SUPFAM" id="SSF161098">
    <property type="entry name" value="MetI-like"/>
    <property type="match status" value="1"/>
</dbReference>